<dbReference type="GO" id="GO:0008360">
    <property type="term" value="P:regulation of cell shape"/>
    <property type="evidence" value="ECO:0007669"/>
    <property type="project" value="UniProtKB-UniRule"/>
</dbReference>
<keyword evidence="8" id="KW-1133">Transmembrane helix</keyword>
<feature type="region of interest" description="Disordered" evidence="7">
    <location>
        <begin position="55"/>
        <end position="166"/>
    </location>
</feature>
<feature type="domain" description="L,D-TPase catalytic" evidence="9">
    <location>
        <begin position="516"/>
        <end position="635"/>
    </location>
</feature>
<dbReference type="GO" id="GO:0016740">
    <property type="term" value="F:transferase activity"/>
    <property type="evidence" value="ECO:0007669"/>
    <property type="project" value="UniProtKB-KW"/>
</dbReference>
<evidence type="ECO:0000259" key="9">
    <source>
        <dbReference type="PROSITE" id="PS52029"/>
    </source>
</evidence>
<reference evidence="11" key="1">
    <citation type="submission" date="2016-10" db="EMBL/GenBank/DDBJ databases">
        <authorList>
            <person name="Varghese N."/>
            <person name="Submissions S."/>
        </authorList>
    </citation>
    <scope>NUCLEOTIDE SEQUENCE [LARGE SCALE GENOMIC DNA]</scope>
    <source>
        <strain evidence="11">DSM 27982</strain>
    </source>
</reference>
<evidence type="ECO:0000256" key="3">
    <source>
        <dbReference type="ARBA" id="ARBA00022960"/>
    </source>
</evidence>
<feature type="compositionally biased region" description="Low complexity" evidence="7">
    <location>
        <begin position="130"/>
        <end position="161"/>
    </location>
</feature>
<evidence type="ECO:0000313" key="10">
    <source>
        <dbReference type="EMBL" id="SDN89801.1"/>
    </source>
</evidence>
<feature type="transmembrane region" description="Helical" evidence="8">
    <location>
        <begin position="170"/>
        <end position="190"/>
    </location>
</feature>
<evidence type="ECO:0000256" key="8">
    <source>
        <dbReference type="SAM" id="Phobius"/>
    </source>
</evidence>
<comment type="pathway">
    <text evidence="1 6">Cell wall biogenesis; peptidoglycan biosynthesis.</text>
</comment>
<evidence type="ECO:0000256" key="7">
    <source>
        <dbReference type="SAM" id="MobiDB-lite"/>
    </source>
</evidence>
<protein>
    <submittedName>
        <fullName evidence="10">L,D-transpeptidase catalytic domain</fullName>
    </submittedName>
</protein>
<gene>
    <name evidence="10" type="ORF">SAMN05216355_12226</name>
</gene>
<name>A0A1H0F5C8_9ACTO</name>
<evidence type="ECO:0000256" key="4">
    <source>
        <dbReference type="ARBA" id="ARBA00022984"/>
    </source>
</evidence>
<dbReference type="GO" id="GO:0071555">
    <property type="term" value="P:cell wall organization"/>
    <property type="evidence" value="ECO:0007669"/>
    <property type="project" value="UniProtKB-UniRule"/>
</dbReference>
<keyword evidence="2" id="KW-0808">Transferase</keyword>
<feature type="active site" description="Proton donor/acceptor" evidence="6">
    <location>
        <position position="595"/>
    </location>
</feature>
<dbReference type="PANTHER" id="PTHR30582:SF2">
    <property type="entry name" value="L,D-TRANSPEPTIDASE YCIB-RELATED"/>
    <property type="match status" value="1"/>
</dbReference>
<accession>A0A1H0F5C8</accession>
<keyword evidence="8" id="KW-0812">Transmembrane</keyword>
<keyword evidence="3 6" id="KW-0133">Cell shape</keyword>
<evidence type="ECO:0000256" key="5">
    <source>
        <dbReference type="ARBA" id="ARBA00023316"/>
    </source>
</evidence>
<dbReference type="Pfam" id="PF03734">
    <property type="entry name" value="YkuD"/>
    <property type="match status" value="1"/>
</dbReference>
<dbReference type="GO" id="GO:0071972">
    <property type="term" value="F:peptidoglycan L,D-transpeptidase activity"/>
    <property type="evidence" value="ECO:0007669"/>
    <property type="project" value="TreeGrafter"/>
</dbReference>
<dbReference type="PROSITE" id="PS52029">
    <property type="entry name" value="LD_TPASE"/>
    <property type="match status" value="1"/>
</dbReference>
<dbReference type="AlphaFoldDB" id="A0A1H0F5C8"/>
<sequence length="636" mass="65467">MHSDKLPTGQSPEEMDESSTSADVPADTDAASDTVLKSPYGETTAIARTSILAAARSAPTAGTPDAAAAPGAQTAELDPVPGSAASAPDESSSDGDRPIAEVAGAEAVGTTVSTADTPAEPQDASLADYPDPAAETESAPAPAASVASSPATASPDVAASAQRPRRRGRWALSAVAAVAVLLGVGGYAYAEHYADVAVPGTTVAGTDVSGMSREEIVDVIEAREQAATVTVTGDAEATATLTELGTTVDAEATADAAMRRGAGVVDRFKALLNRADIGVVTTTDDTVLEAYADGLVPDDQSKAQNASITLNAEATAFEVTASSEGLSIDTTDLANAAAEAATSLTSTSVDVSYENTLPAVSDDDAQAVADTANEWIAQDVVLATADGTESYTADAATKASWISVTENLDAAPTLSIDSDKVAQWVDAQATEANVTPVIGQRNVNSAGEVVATSVEAVAGQTVNNAEAITKAIAESLSSGEAYSGSFEMTTSEEQWEEREIADGAENLVYQAAEGEKWVDINLSSKTVTAYEGATVVRGPVYVVDGAPATPTVTGTFHVYLKYETQTMRGQNADGTDYETENVPWISYFYQGYALHGAPWRSSWGFSGSHGCLNMPVGEAKWFYDWSEIGTTVVSHY</sequence>
<feature type="region of interest" description="Disordered" evidence="7">
    <location>
        <begin position="1"/>
        <end position="41"/>
    </location>
</feature>
<feature type="compositionally biased region" description="Low complexity" evidence="7">
    <location>
        <begin position="58"/>
        <end position="90"/>
    </location>
</feature>
<feature type="active site" description="Nucleophile" evidence="6">
    <location>
        <position position="611"/>
    </location>
</feature>
<keyword evidence="11" id="KW-1185">Reference proteome</keyword>
<dbReference type="EMBL" id="FNIM01000022">
    <property type="protein sequence ID" value="SDN89801.1"/>
    <property type="molecule type" value="Genomic_DNA"/>
</dbReference>
<evidence type="ECO:0000313" key="11">
    <source>
        <dbReference type="Proteomes" id="UP000198541"/>
    </source>
</evidence>
<keyword evidence="5 6" id="KW-0961">Cell wall biogenesis/degradation</keyword>
<evidence type="ECO:0000256" key="1">
    <source>
        <dbReference type="ARBA" id="ARBA00004752"/>
    </source>
</evidence>
<dbReference type="InterPro" id="IPR005490">
    <property type="entry name" value="LD_TPept_cat_dom"/>
</dbReference>
<organism evidence="10 11">
    <name type="scientific">Actinomyces ruminicola</name>
    <dbReference type="NCBI Taxonomy" id="332524"/>
    <lineage>
        <taxon>Bacteria</taxon>
        <taxon>Bacillati</taxon>
        <taxon>Actinomycetota</taxon>
        <taxon>Actinomycetes</taxon>
        <taxon>Actinomycetales</taxon>
        <taxon>Actinomycetaceae</taxon>
        <taxon>Actinomyces</taxon>
    </lineage>
</organism>
<dbReference type="InterPro" id="IPR038063">
    <property type="entry name" value="Transpep_catalytic_dom"/>
</dbReference>
<dbReference type="Proteomes" id="UP000198541">
    <property type="component" value="Unassembled WGS sequence"/>
</dbReference>
<keyword evidence="8" id="KW-0472">Membrane</keyword>
<dbReference type="UniPathway" id="UPA00219"/>
<keyword evidence="4 6" id="KW-0573">Peptidoglycan synthesis</keyword>
<dbReference type="CDD" id="cd16913">
    <property type="entry name" value="YkuD_like"/>
    <property type="match status" value="1"/>
</dbReference>
<dbReference type="InterPro" id="IPR050979">
    <property type="entry name" value="LD-transpeptidase"/>
</dbReference>
<dbReference type="STRING" id="332524.SAMN04487766_1106"/>
<dbReference type="RefSeq" id="WP_092537972.1">
    <property type="nucleotide sequence ID" value="NZ_FNIM01000022.1"/>
</dbReference>
<dbReference type="GO" id="GO:0005576">
    <property type="term" value="C:extracellular region"/>
    <property type="evidence" value="ECO:0007669"/>
    <property type="project" value="TreeGrafter"/>
</dbReference>
<evidence type="ECO:0000256" key="6">
    <source>
        <dbReference type="PROSITE-ProRule" id="PRU01373"/>
    </source>
</evidence>
<dbReference type="Gene3D" id="2.40.440.10">
    <property type="entry name" value="L,D-transpeptidase catalytic domain-like"/>
    <property type="match status" value="1"/>
</dbReference>
<dbReference type="PANTHER" id="PTHR30582">
    <property type="entry name" value="L,D-TRANSPEPTIDASE"/>
    <property type="match status" value="1"/>
</dbReference>
<dbReference type="GO" id="GO:0018104">
    <property type="term" value="P:peptidoglycan-protein cross-linking"/>
    <property type="evidence" value="ECO:0007669"/>
    <property type="project" value="TreeGrafter"/>
</dbReference>
<evidence type="ECO:0000256" key="2">
    <source>
        <dbReference type="ARBA" id="ARBA00022679"/>
    </source>
</evidence>
<proteinExistence type="predicted"/>
<dbReference type="SUPFAM" id="SSF141523">
    <property type="entry name" value="L,D-transpeptidase catalytic domain-like"/>
    <property type="match status" value="1"/>
</dbReference>